<sequence length="60" mass="6884">MNNSEKPSKKEILDALENFYRAYERDAQFKYGSQTPWRPEDSGEAAVIAAHDILKRAGRL</sequence>
<evidence type="ECO:0000313" key="1">
    <source>
        <dbReference type="EMBL" id="MEK2607734.1"/>
    </source>
</evidence>
<gene>
    <name evidence="1" type="ORF">WLF18_01250</name>
</gene>
<dbReference type="RefSeq" id="WP_340609846.1">
    <property type="nucleotide sequence ID" value="NZ_JBBNAW010000001.1"/>
</dbReference>
<proteinExistence type="predicted"/>
<dbReference type="EMBL" id="JBBNAW010000001">
    <property type="protein sequence ID" value="MEK2607734.1"/>
    <property type="molecule type" value="Genomic_DNA"/>
</dbReference>
<accession>A0ABU8ZUN9</accession>
<comment type="caution">
    <text evidence="1">The sequence shown here is derived from an EMBL/GenBank/DDBJ whole genome shotgun (WGS) entry which is preliminary data.</text>
</comment>
<evidence type="ECO:0000313" key="2">
    <source>
        <dbReference type="Proteomes" id="UP001386972"/>
    </source>
</evidence>
<dbReference type="Proteomes" id="UP001386972">
    <property type="component" value="Unassembled WGS sequence"/>
</dbReference>
<protein>
    <submittedName>
        <fullName evidence="1">Uncharacterized protein</fullName>
    </submittedName>
</protein>
<name>A0ABU8ZUN9_9PSED</name>
<keyword evidence="2" id="KW-1185">Reference proteome</keyword>
<reference evidence="1 2" key="1">
    <citation type="submission" date="2024-03" db="EMBL/GenBank/DDBJ databases">
        <title>Screening, Identification and Application of a Plant Lactobacillus Strain.</title>
        <authorList>
            <person name="Li Y.L."/>
        </authorList>
    </citation>
    <scope>NUCLEOTIDE SEQUENCE [LARGE SCALE GENOMIC DNA]</scope>
    <source>
        <strain evidence="1 2">JDB</strain>
    </source>
</reference>
<organism evidence="1 2">
    <name type="scientific">Pseudomonas shirazensis</name>
    <dbReference type="NCBI Taxonomy" id="2745494"/>
    <lineage>
        <taxon>Bacteria</taxon>
        <taxon>Pseudomonadati</taxon>
        <taxon>Pseudomonadota</taxon>
        <taxon>Gammaproteobacteria</taxon>
        <taxon>Pseudomonadales</taxon>
        <taxon>Pseudomonadaceae</taxon>
        <taxon>Pseudomonas</taxon>
    </lineage>
</organism>